<dbReference type="OrthoDB" id="3304698at2"/>
<evidence type="ECO:0000313" key="1">
    <source>
        <dbReference type="EMBL" id="SFD14505.1"/>
    </source>
</evidence>
<name>A0A1I1PXJ9_9ACTN</name>
<dbReference type="STRING" id="910347.SAMN05421773_110121"/>
<evidence type="ECO:0008006" key="3">
    <source>
        <dbReference type="Google" id="ProtNLM"/>
    </source>
</evidence>
<dbReference type="EMBL" id="FOLM01000010">
    <property type="protein sequence ID" value="SFD14505.1"/>
    <property type="molecule type" value="Genomic_DNA"/>
</dbReference>
<accession>A0A1I1PXJ9</accession>
<dbReference type="RefSeq" id="WP_139238365.1">
    <property type="nucleotide sequence ID" value="NZ_FOLM01000010.1"/>
</dbReference>
<dbReference type="Proteomes" id="UP000199207">
    <property type="component" value="Unassembled WGS sequence"/>
</dbReference>
<organism evidence="1 2">
    <name type="scientific">Streptomyces aidingensis</name>
    <dbReference type="NCBI Taxonomy" id="910347"/>
    <lineage>
        <taxon>Bacteria</taxon>
        <taxon>Bacillati</taxon>
        <taxon>Actinomycetota</taxon>
        <taxon>Actinomycetes</taxon>
        <taxon>Kitasatosporales</taxon>
        <taxon>Streptomycetaceae</taxon>
        <taxon>Streptomyces</taxon>
    </lineage>
</organism>
<protein>
    <recommendedName>
        <fullName evidence="3">Phage tail protein</fullName>
    </recommendedName>
</protein>
<proteinExistence type="predicted"/>
<dbReference type="AlphaFoldDB" id="A0A1I1PXJ9"/>
<reference evidence="1 2" key="1">
    <citation type="submission" date="2016-10" db="EMBL/GenBank/DDBJ databases">
        <authorList>
            <person name="de Groot N.N."/>
        </authorList>
    </citation>
    <scope>NUCLEOTIDE SEQUENCE [LARGE SCALE GENOMIC DNA]</scope>
    <source>
        <strain evidence="1 2">CGMCC 4.5739</strain>
    </source>
</reference>
<sequence>MPDIRVEMAFGADPGADPASWTWTDVTSTPRGHLLAQQVTISLGRPDRGSETQPAQAAVMLDNPEGWLTPGNPVSPWWPDVVLGVPTRVWVRAGDTHLLAPDTAGSRARVASSAALNVAGDLDVRVEMALDRLPAQDAQFANVANELMARYNTAANARMWRLLLSGFGRPTLTWSTTGADFTEIIGPEAVPYVSGQRFALRATLDVDDGAGGHAVAFYVSGALSGPWVPLGRPVTGSGTTSINTSGAADLELADLSTQGLARGAGRWYGAELRSGIDGTVLAAADFTTHDPGTTSFTDPQGNLWEIQGDAGFTDYQRRLTGEVAEIAPSWPYGDLSDPDDPEGTPGEARVAVTVAGVLRRLSSGQPPLQSTLRRRIPSADPAPLAYWPMEDGRDTGGEAASALPDGAPLSLTGVSWAADDTLGGSAALPTMGSTTRLYGTVQGAAAGGWQAEMVYRLEALPATEQTMLRLYLESASGGVQAVRVRCSTAGIRVQALGEDDAVVAQFLFTDADALADFAGTWNRLALFSYQAGTDCYVRAAWRDISAGSYWYAGTIWAGTTVGSVRAVRGAWGSDFQGAAIGHLAVWAVGGTSSTAPGVTIYNGADDGYAGETALARMRRLAQEEGFPLSVPGDSSLSARMGPQRVATLLDLLQECADADGGILTERRTVAGLQYLPRHLLYNRPAATLDARATLDGAPASEIAQPFEPVLDDQRRRNSVTVTRTDGASALAQDPADIAQSGLRSGGRELNVASDNVLPDIAAWEVHLGTWPGMRYPDITTDLVVAPQRAEDWLSAAPGTRVQVTGLPPQHPPGGADLLMEYISETITPTRWSATAACSPAGPWTVGTLAGDDPAPSDPPHHLDAEDSVLAVPATATDGTLWVDPQTDPDWVVTGSSESDPADVPVDISLGGEVVTVTNIGERRDTVLPAAAGGGDADAAAATGHVAPDVTAAAAGLLVCCWASYFEPGTYTIPVSMTEVSQGAGSFSAAALATEALAGAGATGTRTAVLDIADAWSAVSLALPGAVTVEEALTGYAAGDDVQLTTAAGTAAGWWLLAVQAVDEDAAGEMAPPSGTGWTLAAESGGATGATSRIRAWMRRVETAGAQEVTVTGGSGITDSRVWLLTLSGTDGALVGTGQPFAASRSVNGISKSHAAGTDVRLARPMIVAL</sequence>
<gene>
    <name evidence="1" type="ORF">SAMN05421773_110121</name>
</gene>
<evidence type="ECO:0000313" key="2">
    <source>
        <dbReference type="Proteomes" id="UP000199207"/>
    </source>
</evidence>
<keyword evidence="2" id="KW-1185">Reference proteome</keyword>